<evidence type="ECO:0000313" key="1">
    <source>
        <dbReference type="EMBL" id="KAK4021115.1"/>
    </source>
</evidence>
<accession>A0ABR0A806</accession>
<protein>
    <submittedName>
        <fullName evidence="1">Uncharacterized protein</fullName>
    </submittedName>
</protein>
<dbReference type="Proteomes" id="UP001234178">
    <property type="component" value="Unassembled WGS sequence"/>
</dbReference>
<evidence type="ECO:0000313" key="2">
    <source>
        <dbReference type="Proteomes" id="UP001234178"/>
    </source>
</evidence>
<organism evidence="1 2">
    <name type="scientific">Daphnia magna</name>
    <dbReference type="NCBI Taxonomy" id="35525"/>
    <lineage>
        <taxon>Eukaryota</taxon>
        <taxon>Metazoa</taxon>
        <taxon>Ecdysozoa</taxon>
        <taxon>Arthropoda</taxon>
        <taxon>Crustacea</taxon>
        <taxon>Branchiopoda</taxon>
        <taxon>Diplostraca</taxon>
        <taxon>Cladocera</taxon>
        <taxon>Anomopoda</taxon>
        <taxon>Daphniidae</taxon>
        <taxon>Daphnia</taxon>
    </lineage>
</organism>
<sequence length="187" mass="20716">MHVQGYVKTPLGVGLGIGTFGLVAQRTPGFPTLGLLALDTWTQHGLQIRTERSVPENGTISRVFIGSVGWSRDHPFKPRSGGKGPTSREENDGIYRFGLGNLSIKEPSLFAVAKLLATRLVNLNRVEVLWRPVTNHLLEVIIHPLNRLRGWGIDVITTLVRSVIQCDYSTPLKENQVTIRNSWAICV</sequence>
<dbReference type="EMBL" id="JAOYFB010000036">
    <property type="protein sequence ID" value="KAK4021115.1"/>
    <property type="molecule type" value="Genomic_DNA"/>
</dbReference>
<gene>
    <name evidence="1" type="ORF">OUZ56_003044</name>
</gene>
<keyword evidence="2" id="KW-1185">Reference proteome</keyword>
<reference evidence="1 2" key="1">
    <citation type="journal article" date="2023" name="Nucleic Acids Res.">
        <title>The hologenome of Daphnia magna reveals possible DNA methylation and microbiome-mediated evolution of the host genome.</title>
        <authorList>
            <person name="Chaturvedi A."/>
            <person name="Li X."/>
            <person name="Dhandapani V."/>
            <person name="Marshall H."/>
            <person name="Kissane S."/>
            <person name="Cuenca-Cambronero M."/>
            <person name="Asole G."/>
            <person name="Calvet F."/>
            <person name="Ruiz-Romero M."/>
            <person name="Marangio P."/>
            <person name="Guigo R."/>
            <person name="Rago D."/>
            <person name="Mirbahai L."/>
            <person name="Eastwood N."/>
            <person name="Colbourne J.K."/>
            <person name="Zhou J."/>
            <person name="Mallon E."/>
            <person name="Orsini L."/>
        </authorList>
    </citation>
    <scope>NUCLEOTIDE SEQUENCE [LARGE SCALE GENOMIC DNA]</scope>
    <source>
        <strain evidence="1">LRV0_1</strain>
    </source>
</reference>
<comment type="caution">
    <text evidence="1">The sequence shown here is derived from an EMBL/GenBank/DDBJ whole genome shotgun (WGS) entry which is preliminary data.</text>
</comment>
<name>A0ABR0A806_9CRUS</name>
<proteinExistence type="predicted"/>